<dbReference type="InterPro" id="IPR010279">
    <property type="entry name" value="YqjD/ElaB"/>
</dbReference>
<dbReference type="RefSeq" id="WP_174136249.1">
    <property type="nucleotide sequence ID" value="NZ_JABUFE010000002.1"/>
</dbReference>
<dbReference type="Proteomes" id="UP000777935">
    <property type="component" value="Unassembled WGS sequence"/>
</dbReference>
<gene>
    <name evidence="2" type="ORF">HRQ87_05970</name>
</gene>
<comment type="caution">
    <text evidence="2">The sequence shown here is derived from an EMBL/GenBank/DDBJ whole genome shotgun (WGS) entry which is preliminary data.</text>
</comment>
<proteinExistence type="predicted"/>
<reference evidence="2 3" key="1">
    <citation type="submission" date="2020-06" db="EMBL/GenBank/DDBJ databases">
        <title>Sulfitobacter algicola sp. nov., isolated from green algae.</title>
        <authorList>
            <person name="Wang C."/>
        </authorList>
    </citation>
    <scope>NUCLEOTIDE SEQUENCE [LARGE SCALE GENOMIC DNA]</scope>
    <source>
        <strain evidence="2 3">1151</strain>
    </source>
</reference>
<evidence type="ECO:0000313" key="2">
    <source>
        <dbReference type="EMBL" id="NSX54343.1"/>
    </source>
</evidence>
<dbReference type="PANTHER" id="PTHR35893:SF3">
    <property type="entry name" value="INNER MEMBRANE PROTEIN"/>
    <property type="match status" value="1"/>
</dbReference>
<dbReference type="PANTHER" id="PTHR35893">
    <property type="entry name" value="INNER MEMBRANE PROTEIN-RELATED"/>
    <property type="match status" value="1"/>
</dbReference>
<keyword evidence="1" id="KW-0472">Membrane</keyword>
<evidence type="ECO:0000256" key="1">
    <source>
        <dbReference type="SAM" id="Phobius"/>
    </source>
</evidence>
<protein>
    <submittedName>
        <fullName evidence="2">DUF883 family protein</fullName>
    </submittedName>
</protein>
<keyword evidence="1" id="KW-1133">Transmembrane helix</keyword>
<keyword evidence="1" id="KW-0812">Transmembrane</keyword>
<dbReference type="EMBL" id="JABUFE010000002">
    <property type="protein sequence ID" value="NSX54343.1"/>
    <property type="molecule type" value="Genomic_DNA"/>
</dbReference>
<organism evidence="2 3">
    <name type="scientific">Parasulfitobacter algicola</name>
    <dbReference type="NCBI Taxonomy" id="2614809"/>
    <lineage>
        <taxon>Bacteria</taxon>
        <taxon>Pseudomonadati</taxon>
        <taxon>Pseudomonadota</taxon>
        <taxon>Alphaproteobacteria</taxon>
        <taxon>Rhodobacterales</taxon>
        <taxon>Roseobacteraceae</taxon>
        <taxon>Parasulfitobacter</taxon>
    </lineage>
</organism>
<accession>A0ABX2IVY0</accession>
<sequence>MATAKAQTNGSATASEDVSAQIAALKSDIAGLTEALGNYASAKGNDAKQRASEQIDTLAQKGRDSAAIVSQETEKLAQTTGDLIRQQPAAAVGIAAALGFAVGLMTSRRG</sequence>
<keyword evidence="3" id="KW-1185">Reference proteome</keyword>
<evidence type="ECO:0000313" key="3">
    <source>
        <dbReference type="Proteomes" id="UP000777935"/>
    </source>
</evidence>
<feature type="transmembrane region" description="Helical" evidence="1">
    <location>
        <begin position="89"/>
        <end position="107"/>
    </location>
</feature>
<name>A0ABX2IVY0_9RHOB</name>